<evidence type="ECO:0000313" key="2">
    <source>
        <dbReference type="Proteomes" id="UP000783037"/>
    </source>
</evidence>
<dbReference type="EMBL" id="SUTK01000036">
    <property type="protein sequence ID" value="MBE6502202.1"/>
    <property type="molecule type" value="Genomic_DNA"/>
</dbReference>
<protein>
    <submittedName>
        <fullName evidence="1">Uncharacterized protein</fullName>
    </submittedName>
</protein>
<organism evidence="1 2">
    <name type="scientific">Methanobrevibacter thaueri</name>
    <dbReference type="NCBI Taxonomy" id="190975"/>
    <lineage>
        <taxon>Archaea</taxon>
        <taxon>Methanobacteriati</taxon>
        <taxon>Methanobacteriota</taxon>
        <taxon>Methanomada group</taxon>
        <taxon>Methanobacteria</taxon>
        <taxon>Methanobacteriales</taxon>
        <taxon>Methanobacteriaceae</taxon>
        <taxon>Methanobrevibacter</taxon>
    </lineage>
</organism>
<dbReference type="RefSeq" id="WP_303739293.1">
    <property type="nucleotide sequence ID" value="NZ_SUTK01000036.1"/>
</dbReference>
<gene>
    <name evidence="1" type="ORF">E7Z79_07140</name>
</gene>
<dbReference type="Proteomes" id="UP000783037">
    <property type="component" value="Unassembled WGS sequence"/>
</dbReference>
<evidence type="ECO:0000313" key="1">
    <source>
        <dbReference type="EMBL" id="MBE6502202.1"/>
    </source>
</evidence>
<reference evidence="1" key="1">
    <citation type="submission" date="2019-04" db="EMBL/GenBank/DDBJ databases">
        <title>Evolution of Biomass-Degrading Anaerobic Consortia Revealed by Metagenomics.</title>
        <authorList>
            <person name="Peng X."/>
        </authorList>
    </citation>
    <scope>NUCLEOTIDE SEQUENCE</scope>
    <source>
        <strain evidence="1">SIG18</strain>
    </source>
</reference>
<sequence length="122" mass="13677">MNGKTKIVIMVLCLFVAGLAMAAISAEPVAAKKFEDAGYTWEIQDDDWNHMVKVANDEYRHAESQGRAIPIGYSYQKNVTVTKDGNRYDGICFAVKNHDSVRSEVRGVTTEYLRDFETVPAK</sequence>
<proteinExistence type="predicted"/>
<comment type="caution">
    <text evidence="1">The sequence shown here is derived from an EMBL/GenBank/DDBJ whole genome shotgun (WGS) entry which is preliminary data.</text>
</comment>
<accession>A0A8T3V6I5</accession>
<dbReference type="AlphaFoldDB" id="A0A8T3V6I5"/>
<name>A0A8T3V6I5_9EURY</name>